<protein>
    <submittedName>
        <fullName evidence="3">Phage integrase family protein</fullName>
    </submittedName>
</protein>
<dbReference type="GO" id="GO:0003677">
    <property type="term" value="F:DNA binding"/>
    <property type="evidence" value="ECO:0007669"/>
    <property type="project" value="InterPro"/>
</dbReference>
<dbReference type="PATRIC" id="fig|1299334.3.peg.8285"/>
<sequence>MTAPGSAGLERATCHQLRHTCFTRLREAGMALEAIQAQAGHASIDSTRIYLHLANDWLATEYLRAAEAIEAQVVASGDADEK</sequence>
<dbReference type="GO" id="GO:0015074">
    <property type="term" value="P:DNA integration"/>
    <property type="evidence" value="ECO:0007669"/>
    <property type="project" value="InterPro"/>
</dbReference>
<dbReference type="EMBL" id="JAOB01000080">
    <property type="protein sequence ID" value="EUA16045.1"/>
    <property type="molecule type" value="Genomic_DNA"/>
</dbReference>
<dbReference type="SUPFAM" id="SSF56349">
    <property type="entry name" value="DNA breaking-rejoining enzymes"/>
    <property type="match status" value="1"/>
</dbReference>
<evidence type="ECO:0000313" key="3">
    <source>
        <dbReference type="EMBL" id="EUA16045.1"/>
    </source>
</evidence>
<evidence type="ECO:0000259" key="2">
    <source>
        <dbReference type="PROSITE" id="PS51898"/>
    </source>
</evidence>
<evidence type="ECO:0000256" key="1">
    <source>
        <dbReference type="ARBA" id="ARBA00023172"/>
    </source>
</evidence>
<dbReference type="InterPro" id="IPR002104">
    <property type="entry name" value="Integrase_catalytic"/>
</dbReference>
<dbReference type="Pfam" id="PF00589">
    <property type="entry name" value="Phage_integrase"/>
    <property type="match status" value="1"/>
</dbReference>
<gene>
    <name evidence="3" type="ORF">I553_1020</name>
</gene>
<comment type="caution">
    <text evidence="3">The sequence shown here is derived from an EMBL/GenBank/DDBJ whole genome shotgun (WGS) entry which is preliminary data.</text>
</comment>
<dbReference type="GO" id="GO:0006310">
    <property type="term" value="P:DNA recombination"/>
    <property type="evidence" value="ECO:0007669"/>
    <property type="project" value="UniProtKB-KW"/>
</dbReference>
<feature type="domain" description="Tyr recombinase" evidence="2">
    <location>
        <begin position="1"/>
        <end position="63"/>
    </location>
</feature>
<reference evidence="3" key="1">
    <citation type="submission" date="2014-01" db="EMBL/GenBank/DDBJ databases">
        <authorList>
            <person name="Brown-Elliot B."/>
            <person name="Wallace R."/>
            <person name="Lenaerts A."/>
            <person name="Ordway D."/>
            <person name="DeGroote M.A."/>
            <person name="Parker T."/>
            <person name="Sizemore C."/>
            <person name="Tallon L.J."/>
            <person name="Sadzewicz L.K."/>
            <person name="Sengamalay N."/>
            <person name="Fraser C.M."/>
            <person name="Hine E."/>
            <person name="Shefchek K.A."/>
            <person name="Das S.P."/>
            <person name="Tettelin H."/>
        </authorList>
    </citation>
    <scope>NUCLEOTIDE SEQUENCE [LARGE SCALE GENOMIC DNA]</scope>
    <source>
        <strain evidence="3">4042</strain>
    </source>
</reference>
<organism evidence="3">
    <name type="scientific">Mycobacterium xenopi 4042</name>
    <dbReference type="NCBI Taxonomy" id="1299334"/>
    <lineage>
        <taxon>Bacteria</taxon>
        <taxon>Bacillati</taxon>
        <taxon>Actinomycetota</taxon>
        <taxon>Actinomycetes</taxon>
        <taxon>Mycobacteriales</taxon>
        <taxon>Mycobacteriaceae</taxon>
        <taxon>Mycobacterium</taxon>
    </lineage>
</organism>
<dbReference type="InterPro" id="IPR013762">
    <property type="entry name" value="Integrase-like_cat_sf"/>
</dbReference>
<proteinExistence type="predicted"/>
<name>X7ZBS1_MYCXE</name>
<dbReference type="Gene3D" id="1.10.443.10">
    <property type="entry name" value="Intergrase catalytic core"/>
    <property type="match status" value="1"/>
</dbReference>
<dbReference type="PROSITE" id="PS51898">
    <property type="entry name" value="TYR_RECOMBINASE"/>
    <property type="match status" value="1"/>
</dbReference>
<dbReference type="AlphaFoldDB" id="X7ZBS1"/>
<dbReference type="InterPro" id="IPR011010">
    <property type="entry name" value="DNA_brk_join_enz"/>
</dbReference>
<accession>X7ZBS1</accession>
<keyword evidence="1" id="KW-0233">DNA recombination</keyword>